<dbReference type="EMBL" id="WIXE01025183">
    <property type="protein sequence ID" value="KAK5964943.1"/>
    <property type="molecule type" value="Genomic_DNA"/>
</dbReference>
<dbReference type="InterPro" id="IPR003961">
    <property type="entry name" value="FN3_dom"/>
</dbReference>
<keyword evidence="7" id="KW-0418">Kinase</keyword>
<dbReference type="Pfam" id="PF00069">
    <property type="entry name" value="Pkinase"/>
    <property type="match status" value="1"/>
</dbReference>
<protein>
    <submittedName>
        <fullName evidence="16">Immunoglobulin I-set domain protein</fullName>
    </submittedName>
</protein>
<evidence type="ECO:0000256" key="3">
    <source>
        <dbReference type="ARBA" id="ARBA00022527"/>
    </source>
</evidence>
<feature type="transmembrane region" description="Helical" evidence="12">
    <location>
        <begin position="1228"/>
        <end position="1249"/>
    </location>
</feature>
<dbReference type="InterPro" id="IPR007110">
    <property type="entry name" value="Ig-like_dom"/>
</dbReference>
<keyword evidence="6 11" id="KW-0547">Nucleotide-binding</keyword>
<dbReference type="CDD" id="cd00096">
    <property type="entry name" value="Ig"/>
    <property type="match status" value="2"/>
</dbReference>
<dbReference type="PANTHER" id="PTHR47633">
    <property type="entry name" value="IMMUNOGLOBULIN"/>
    <property type="match status" value="1"/>
</dbReference>
<dbReference type="FunFam" id="2.60.40.10:FF:000032">
    <property type="entry name" value="palladin isoform X1"/>
    <property type="match status" value="1"/>
</dbReference>
<keyword evidence="12" id="KW-0812">Transmembrane</keyword>
<comment type="caution">
    <text evidence="16">The sequence shown here is derived from an EMBL/GenBank/DDBJ whole genome shotgun (WGS) entry which is preliminary data.</text>
</comment>
<feature type="domain" description="Ig-like" evidence="14">
    <location>
        <begin position="920"/>
        <end position="1008"/>
    </location>
</feature>
<dbReference type="InterPro" id="IPR013098">
    <property type="entry name" value="Ig_I-set"/>
</dbReference>
<feature type="domain" description="Ig-like" evidence="14">
    <location>
        <begin position="1020"/>
        <end position="1104"/>
    </location>
</feature>
<dbReference type="PANTHER" id="PTHR47633:SF7">
    <property type="entry name" value="TITIN HOMOLOG"/>
    <property type="match status" value="1"/>
</dbReference>
<dbReference type="Gene3D" id="3.30.200.20">
    <property type="entry name" value="Phosphorylase Kinase, domain 1"/>
    <property type="match status" value="1"/>
</dbReference>
<gene>
    <name evidence="16" type="ORF">GCK32_006497</name>
</gene>
<dbReference type="PROSITE" id="PS50835">
    <property type="entry name" value="IG_LIKE"/>
    <property type="match status" value="5"/>
</dbReference>
<dbReference type="CDD" id="cd00063">
    <property type="entry name" value="FN3"/>
    <property type="match status" value="1"/>
</dbReference>
<dbReference type="SMART" id="SM00408">
    <property type="entry name" value="IGc2"/>
    <property type="match status" value="6"/>
</dbReference>
<dbReference type="PROSITE" id="PS50853">
    <property type="entry name" value="FN3"/>
    <property type="match status" value="1"/>
</dbReference>
<keyword evidence="9" id="KW-1015">Disulfide bond</keyword>
<dbReference type="GO" id="GO:0030016">
    <property type="term" value="C:myofibril"/>
    <property type="evidence" value="ECO:0007669"/>
    <property type="project" value="UniProtKB-SubCell"/>
</dbReference>
<dbReference type="FunFam" id="2.60.40.10:FF:000080">
    <property type="entry name" value="Myosin light chain kinase, smooth muscle"/>
    <property type="match status" value="1"/>
</dbReference>
<evidence type="ECO:0000259" key="13">
    <source>
        <dbReference type="PROSITE" id="PS50011"/>
    </source>
</evidence>
<dbReference type="PROSITE" id="PS00108">
    <property type="entry name" value="PROTEIN_KINASE_ST"/>
    <property type="match status" value="1"/>
</dbReference>
<name>A0AAN8FJ39_TRICO</name>
<evidence type="ECO:0000313" key="17">
    <source>
        <dbReference type="Proteomes" id="UP001331761"/>
    </source>
</evidence>
<dbReference type="Proteomes" id="UP001331761">
    <property type="component" value="Unassembled WGS sequence"/>
</dbReference>
<feature type="domain" description="Protein kinase" evidence="13">
    <location>
        <begin position="255"/>
        <end position="510"/>
    </location>
</feature>
<dbReference type="PROSITE" id="PS00107">
    <property type="entry name" value="PROTEIN_KINASE_ATP"/>
    <property type="match status" value="1"/>
</dbReference>
<keyword evidence="12" id="KW-0472">Membrane</keyword>
<dbReference type="Pfam" id="PF07679">
    <property type="entry name" value="I-set"/>
    <property type="match status" value="6"/>
</dbReference>
<evidence type="ECO:0000313" key="16">
    <source>
        <dbReference type="EMBL" id="KAK5964943.1"/>
    </source>
</evidence>
<keyword evidence="17" id="KW-1185">Reference proteome</keyword>
<dbReference type="FunFam" id="2.60.40.10:FF:001847">
    <property type="entry name" value="Titin homolog"/>
    <property type="match status" value="1"/>
</dbReference>
<dbReference type="FunFam" id="2.60.40.10:FF:000107">
    <property type="entry name" value="Myosin, light chain kinase a"/>
    <property type="match status" value="1"/>
</dbReference>
<dbReference type="Gene3D" id="2.60.40.10">
    <property type="entry name" value="Immunoglobulins"/>
    <property type="match status" value="8"/>
</dbReference>
<dbReference type="SMART" id="SM00060">
    <property type="entry name" value="FN3"/>
    <property type="match status" value="1"/>
</dbReference>
<dbReference type="SUPFAM" id="SSF49265">
    <property type="entry name" value="Fibronectin type III"/>
    <property type="match status" value="1"/>
</dbReference>
<evidence type="ECO:0000256" key="12">
    <source>
        <dbReference type="SAM" id="Phobius"/>
    </source>
</evidence>
<dbReference type="GO" id="GO:0004674">
    <property type="term" value="F:protein serine/threonine kinase activity"/>
    <property type="evidence" value="ECO:0007669"/>
    <property type="project" value="UniProtKB-KW"/>
</dbReference>
<evidence type="ECO:0000256" key="10">
    <source>
        <dbReference type="ARBA" id="ARBA00023319"/>
    </source>
</evidence>
<keyword evidence="10" id="KW-0393">Immunoglobulin domain</keyword>
<dbReference type="InterPro" id="IPR003599">
    <property type="entry name" value="Ig_sub"/>
</dbReference>
<dbReference type="FunFam" id="2.60.40.10:FF:001948">
    <property type="entry name" value="Titin homolog"/>
    <property type="match status" value="1"/>
</dbReference>
<evidence type="ECO:0000256" key="11">
    <source>
        <dbReference type="PROSITE-ProRule" id="PRU10141"/>
    </source>
</evidence>
<comment type="subcellular location">
    <subcellularLocation>
        <location evidence="1">Cytoplasm</location>
        <location evidence="1">Myofibril</location>
    </subcellularLocation>
</comment>
<dbReference type="InterPro" id="IPR008271">
    <property type="entry name" value="Ser/Thr_kinase_AS"/>
</dbReference>
<dbReference type="PROSITE" id="PS50011">
    <property type="entry name" value="PROTEIN_KINASE_DOM"/>
    <property type="match status" value="1"/>
</dbReference>
<dbReference type="SMART" id="SM00409">
    <property type="entry name" value="IG"/>
    <property type="match status" value="6"/>
</dbReference>
<dbReference type="Pfam" id="PF00041">
    <property type="entry name" value="fn3"/>
    <property type="match status" value="1"/>
</dbReference>
<keyword evidence="12" id="KW-1133">Transmembrane helix</keyword>
<evidence type="ECO:0000256" key="5">
    <source>
        <dbReference type="ARBA" id="ARBA00022737"/>
    </source>
</evidence>
<keyword evidence="3" id="KW-0723">Serine/threonine-protein kinase</keyword>
<evidence type="ECO:0000256" key="7">
    <source>
        <dbReference type="ARBA" id="ARBA00022777"/>
    </source>
</evidence>
<dbReference type="InterPro" id="IPR036116">
    <property type="entry name" value="FN3_sf"/>
</dbReference>
<feature type="domain" description="Ig-like" evidence="14">
    <location>
        <begin position="589"/>
        <end position="679"/>
    </location>
</feature>
<evidence type="ECO:0000256" key="6">
    <source>
        <dbReference type="ARBA" id="ARBA00022741"/>
    </source>
</evidence>
<dbReference type="FunFam" id="1.10.510.10:FF:000135">
    <property type="entry name" value="Putative myosin light chain kinase 3"/>
    <property type="match status" value="1"/>
</dbReference>
<dbReference type="InterPro" id="IPR013783">
    <property type="entry name" value="Ig-like_fold"/>
</dbReference>
<sequence>MALYDRPPQKVLKNATSYFLPRMRSTSRRGLVDERSALVGCRPAPSVEWFRNDGQLITDSERFKIENIGLSTVLTIRRLRVEDRGEFKLRIWNRCGEDTFPIAIQVTDRPGPPGRPSVQDQNVDSVRLLWSAPTQDGGSPIRYYTVEKCTVQEKLWTKVETTTQPFVTLFNLSPDEAYLFRVRADNALGRSEPSEESDIVYVKDVSRTVEEPKKRALEEEGAEAVNYDRLDARVDLSKHKPIDINRLPNDLQAKYIICEELGQGAYGTVYRAIEKATGKTWAAKMVQVRPGVKREDVFHEITIMDQLNHEKLLHLHEAFDLGNEMCLIEEFVSGGELFDKILEDGSLMSEQEVRDYMHQILLGVQHMHKNQIVHLDLKPENILLKSKNSTDVKIIDFGLARKLDPKKSVKLLFGTPEFCAPEVVNYQPVGLSTDMWTIGVISYVLLSGLSPFLGDSDEDTLANVSAGDWDFDDPSWDDISDTAKDFICRLMVKDKRRRMTVQDALRHPWITGPLLSAFDDLSEYIKKTQVVEGSGPLPTRQKKNFMSLKRWSDDLLPIGRLANRGAIFRRLTMDGVFERNVSFEIECAPSVRKQLEDIAANVGDLIATLSCNLEGNPEPQISWFKDDKELITPSSKYQTRYSDGLSELIIKNIEESDAGRYSCRATNELGSITTKANLTVGKKKAETSPADLMRGSRSPKIMLDDVDVDGLAPAFHHQLADCSVKIGEQKVLCVTNTTLPEPSVEWYHNGHRIHETDPDYLLKHDKGRYELTILGVCHDDQGEWRVVGMNAYGQCESSCFLTVEIPDGNVAPTFTHPLEDVRCKEGDVLRIRVKVTAYPLPTIAWYHNGKEVQYDDRHRTQYDDEKGDYVLVVMNAQPADSGEYLCIARNVVGRAQCACSVQVGEMKLKRTTKIDYTKVPRFRMPLATPREIPKGTEMVLTCVVTGAPFPDITWLKDGERVTTTNCSVRCDDGVCTLIVFACTEDDAGCYTCVAENIYGSSESTSTVYIIPPLQKDLSAPKFVQLLTNRSVLEHEEVHLECMVTGKPTPSIVWYKDGLKLMLENRMLLYTDRKGMTRLNIMRATPQDSGEYTCEAINPSGKDFTHSQVQVIGMALDRSTPSTSRCPSPCIPSLSSRSLEPRAPAITRPLEDAVVTVGNRELLELEVDSPTPLTVEWYHDGKLVAESRTLRTRRLTEDLIKEFEPTINRFAEDTSMLGFRYLHTRYKDWFRLLWALVLIFFVGLTVYQVCERIAYYFIRASPFAAQKPELLRLFSLIYDDDGNVAKVSE</sequence>
<evidence type="ECO:0000256" key="8">
    <source>
        <dbReference type="ARBA" id="ARBA00022840"/>
    </source>
</evidence>
<evidence type="ECO:0000259" key="14">
    <source>
        <dbReference type="PROSITE" id="PS50835"/>
    </source>
</evidence>
<comment type="similarity">
    <text evidence="2">Belongs to the protein kinase superfamily. CAMK Ser/Thr protein kinase family.</text>
</comment>
<dbReference type="SUPFAM" id="SSF56112">
    <property type="entry name" value="Protein kinase-like (PK-like)"/>
    <property type="match status" value="1"/>
</dbReference>
<organism evidence="16 17">
    <name type="scientific">Trichostrongylus colubriformis</name>
    <name type="common">Black scour worm</name>
    <dbReference type="NCBI Taxonomy" id="6319"/>
    <lineage>
        <taxon>Eukaryota</taxon>
        <taxon>Metazoa</taxon>
        <taxon>Ecdysozoa</taxon>
        <taxon>Nematoda</taxon>
        <taxon>Chromadorea</taxon>
        <taxon>Rhabditida</taxon>
        <taxon>Rhabditina</taxon>
        <taxon>Rhabditomorpha</taxon>
        <taxon>Strongyloidea</taxon>
        <taxon>Trichostrongylidae</taxon>
        <taxon>Trichostrongylus</taxon>
    </lineage>
</organism>
<evidence type="ECO:0000256" key="2">
    <source>
        <dbReference type="ARBA" id="ARBA00006692"/>
    </source>
</evidence>
<feature type="binding site" evidence="11">
    <location>
        <position position="284"/>
    </location>
    <ligand>
        <name>ATP</name>
        <dbReference type="ChEBI" id="CHEBI:30616"/>
    </ligand>
</feature>
<proteinExistence type="inferred from homology"/>
<dbReference type="InterPro" id="IPR000719">
    <property type="entry name" value="Prot_kinase_dom"/>
</dbReference>
<evidence type="ECO:0000256" key="9">
    <source>
        <dbReference type="ARBA" id="ARBA00023157"/>
    </source>
</evidence>
<feature type="domain" description="Ig-like" evidence="14">
    <location>
        <begin position="812"/>
        <end position="904"/>
    </location>
</feature>
<feature type="domain" description="Ig-like" evidence="14">
    <location>
        <begin position="713"/>
        <end position="784"/>
    </location>
</feature>
<dbReference type="SMART" id="SM00220">
    <property type="entry name" value="S_TKc"/>
    <property type="match status" value="1"/>
</dbReference>
<accession>A0AAN8FJ39</accession>
<keyword evidence="8 11" id="KW-0067">ATP-binding</keyword>
<dbReference type="GO" id="GO:0005524">
    <property type="term" value="F:ATP binding"/>
    <property type="evidence" value="ECO:0007669"/>
    <property type="project" value="UniProtKB-UniRule"/>
</dbReference>
<keyword evidence="5" id="KW-0677">Repeat</keyword>
<dbReference type="InterPro" id="IPR011009">
    <property type="entry name" value="Kinase-like_dom_sf"/>
</dbReference>
<evidence type="ECO:0000256" key="1">
    <source>
        <dbReference type="ARBA" id="ARBA00004657"/>
    </source>
</evidence>
<dbReference type="Gene3D" id="1.10.510.10">
    <property type="entry name" value="Transferase(Phosphotransferase) domain 1"/>
    <property type="match status" value="1"/>
</dbReference>
<reference evidence="16 17" key="1">
    <citation type="submission" date="2019-10" db="EMBL/GenBank/DDBJ databases">
        <title>Assembly and Annotation for the nematode Trichostrongylus colubriformis.</title>
        <authorList>
            <person name="Martin J."/>
        </authorList>
    </citation>
    <scope>NUCLEOTIDE SEQUENCE [LARGE SCALE GENOMIC DNA]</scope>
    <source>
        <strain evidence="16">G859</strain>
        <tissue evidence="16">Whole worm</tissue>
    </source>
</reference>
<dbReference type="InterPro" id="IPR036179">
    <property type="entry name" value="Ig-like_dom_sf"/>
</dbReference>
<feature type="domain" description="Fibronectin type-III" evidence="15">
    <location>
        <begin position="112"/>
        <end position="205"/>
    </location>
</feature>
<dbReference type="InterPro" id="IPR017441">
    <property type="entry name" value="Protein_kinase_ATP_BS"/>
</dbReference>
<keyword evidence="4" id="KW-0808">Transferase</keyword>
<dbReference type="SUPFAM" id="SSF48726">
    <property type="entry name" value="Immunoglobulin"/>
    <property type="match status" value="7"/>
</dbReference>
<dbReference type="InterPro" id="IPR003598">
    <property type="entry name" value="Ig_sub2"/>
</dbReference>
<evidence type="ECO:0000259" key="15">
    <source>
        <dbReference type="PROSITE" id="PS50853"/>
    </source>
</evidence>
<evidence type="ECO:0000256" key="4">
    <source>
        <dbReference type="ARBA" id="ARBA00022679"/>
    </source>
</evidence>